<comment type="caution">
    <text evidence="2">The sequence shown here is derived from an EMBL/GenBank/DDBJ whole genome shotgun (WGS) entry which is preliminary data.</text>
</comment>
<evidence type="ECO:0000313" key="3">
    <source>
        <dbReference type="Proteomes" id="UP000838749"/>
    </source>
</evidence>
<dbReference type="Gene3D" id="1.25.10.10">
    <property type="entry name" value="Leucine-rich Repeat Variant"/>
    <property type="match status" value="1"/>
</dbReference>
<dbReference type="InterPro" id="IPR011989">
    <property type="entry name" value="ARM-like"/>
</dbReference>
<keyword evidence="3" id="KW-1185">Reference proteome</keyword>
<proteinExistence type="predicted"/>
<dbReference type="SUPFAM" id="SSF52540">
    <property type="entry name" value="P-loop containing nucleoside triphosphate hydrolases"/>
    <property type="match status" value="1"/>
</dbReference>
<evidence type="ECO:0000313" key="2">
    <source>
        <dbReference type="EMBL" id="CAH1057595.1"/>
    </source>
</evidence>
<protein>
    <recommendedName>
        <fullName evidence="1">Novel STAND NTPase 3 domain-containing protein</fullName>
    </recommendedName>
</protein>
<evidence type="ECO:0000259" key="1">
    <source>
        <dbReference type="Pfam" id="PF20720"/>
    </source>
</evidence>
<accession>A0ABN8FHQ4</accession>
<dbReference type="RefSeq" id="WP_234537323.1">
    <property type="nucleotide sequence ID" value="NZ_CAKMAB010000022.1"/>
</dbReference>
<gene>
    <name evidence="2" type="ORF">PAECIP111894_03753</name>
</gene>
<dbReference type="EMBL" id="CAKMAB010000022">
    <property type="protein sequence ID" value="CAH1057595.1"/>
    <property type="molecule type" value="Genomic_DNA"/>
</dbReference>
<reference evidence="2" key="1">
    <citation type="submission" date="2021-12" db="EMBL/GenBank/DDBJ databases">
        <authorList>
            <person name="Criscuolo A."/>
        </authorList>
    </citation>
    <scope>NUCLEOTIDE SEQUENCE</scope>
    <source>
        <strain evidence="2">CIP111894</strain>
    </source>
</reference>
<dbReference type="SUPFAM" id="SSF48371">
    <property type="entry name" value="ARM repeat"/>
    <property type="match status" value="1"/>
</dbReference>
<dbReference type="Proteomes" id="UP000838749">
    <property type="component" value="Unassembled WGS sequence"/>
</dbReference>
<sequence>MKKGGFGTAPYQGYEYQIHVTVWLALKLIVESKYCDNLFIEPATGEDVSAELAVDPDLSSSNIGFTMGGRYLEVQIKRKTTGAWSVAEVARMVRGDLDPRASAKRTWPIVSLINRSDYKYLLITNTTVVKSLRQYVLEDILALSDAHSLLPSFSKGMDLQHSDLIAQRIGILELQDTTVLNYKIKELLHHKACVPLGNIDECFSELISQVREHLLGIHSGEWNRKEIEAVIQNYGGFPNKPEQVVNFVPPSSYPDMIQALEQKNALLLSGPPGVGKTIAANNLEYLHKTMDPPFTIVTEQNTPTEISRLLQLPGRYLFYLSDPWGQSKLEENAVKWTSELPKLLNLVSDDKRFLITTRTAIQKEAKAAEQFQFTSITMMLLAQHYQKDERLKMLWLHAGMVNSVQKDFLKVHQYTIVKSLVVPMSISEFAHRLKRSEMKIEKLSLKEMLEQSNVDTISRTVQQELSGLEWEAKPGVIVLWSLFSINRSPSERLLKEFVTAVERSDSTIKLQIRKLTSWMVHAQWLKKEGSLYTAHPTVVKGLELIVANEPDLTVQVTSALLKGVFTVNRELTFELLKCFKGRVEDVPAKVLEGINAYLRSAILEANDEMFVDALRELATWSTDNKDPIVLLSKAIYRSERGGNIGLNRWKTPILSPNEVELISASEGARSIMSKFISSLLPQTNVIYGVSLLSFIKSLGWEMADSFLRGVGSVITESSFNDKVVITGALSGLHPPYEEILSLALTELRAAEHWYQDYKDLKQKAEQAELDASHASHVYDQPSERFSPITGVIKEVLKIRRHSEGYNWIVQHTHVMDLLEEWAEVIEEEASDQELMAMLDVCRTNKRTDVFRVIVEQGRTNLVPVLVDFLVTSENIEMYDCIDALVTLCDEEQWKEVAVQIKKMTDFAIRANLAFNYWSKSAVDEREARFLGLFEADEAEVFALCLAILNEDEDKLPYQVYESHLTLLKALLERTSEKLAFCATYVLFIYGEDVHPFLTRLVQSDDYLIRKNVIMLLSNEDSQVNRKMIGQFLQDSDYRCRRIALRSLVPLCSQEEKISLLAMATDRSAPVRYELAIILKEQLWDEGITTLISLLSDTRNFNEGYGSFKEYKVARAAVQALMAYPVLPMSQMNEILDFAVNETSVHQDIELRYQLINLVSLFKHEDVPGLLRSCLENYVEMTGYKGEGFPMRYAGAWGYVHQIIELNYKLNEADMNALSEGALHHDYRLAGPCLIALGYASIHTKSYVRKLLQKQLDEDRLFLLYASASLSNNQTIPDDLIEELKVNGDTPGILFVKWWQSHQSPSSEDWKSFYIRDTINPWIEKIQKMETIGLSMCYLIYKMCGDVINDTFVVQDARKNDLEVIIPIINLRTMAGGE</sequence>
<dbReference type="InterPro" id="IPR049050">
    <property type="entry name" value="nSTAND3"/>
</dbReference>
<feature type="domain" description="Novel STAND NTPase 3" evidence="1">
    <location>
        <begin position="247"/>
        <end position="397"/>
    </location>
</feature>
<dbReference type="Pfam" id="PF20720">
    <property type="entry name" value="nSTAND3"/>
    <property type="match status" value="1"/>
</dbReference>
<dbReference type="InterPro" id="IPR027417">
    <property type="entry name" value="P-loop_NTPase"/>
</dbReference>
<organism evidence="2 3">
    <name type="scientific">Paenibacillus pseudetheri</name>
    <dbReference type="NCBI Taxonomy" id="2897682"/>
    <lineage>
        <taxon>Bacteria</taxon>
        <taxon>Bacillati</taxon>
        <taxon>Bacillota</taxon>
        <taxon>Bacilli</taxon>
        <taxon>Bacillales</taxon>
        <taxon>Paenibacillaceae</taxon>
        <taxon>Paenibacillus</taxon>
    </lineage>
</organism>
<dbReference type="InterPro" id="IPR016024">
    <property type="entry name" value="ARM-type_fold"/>
</dbReference>
<name>A0ABN8FHQ4_9BACL</name>